<proteinExistence type="predicted"/>
<evidence type="ECO:0000313" key="1">
    <source>
        <dbReference type="EMBL" id="JAE26972.1"/>
    </source>
</evidence>
<sequence>MHTGSSNGRNVSLHHPTK</sequence>
<accession>A0A0A9GR84</accession>
<name>A0A0A9GR84_ARUDO</name>
<reference evidence="1" key="1">
    <citation type="submission" date="2014-09" db="EMBL/GenBank/DDBJ databases">
        <authorList>
            <person name="Magalhaes I.L.F."/>
            <person name="Oliveira U."/>
            <person name="Santos F.R."/>
            <person name="Vidigal T.H.D.A."/>
            <person name="Brescovit A.D."/>
            <person name="Santos A.J."/>
        </authorList>
    </citation>
    <scope>NUCLEOTIDE SEQUENCE</scope>
    <source>
        <tissue evidence="1">Shoot tissue taken approximately 20 cm above the soil surface</tissue>
    </source>
</reference>
<protein>
    <submittedName>
        <fullName evidence="1">Uncharacterized protein</fullName>
    </submittedName>
</protein>
<reference evidence="1" key="2">
    <citation type="journal article" date="2015" name="Data Brief">
        <title>Shoot transcriptome of the giant reed, Arundo donax.</title>
        <authorList>
            <person name="Barrero R.A."/>
            <person name="Guerrero F.D."/>
            <person name="Moolhuijzen P."/>
            <person name="Goolsby J.A."/>
            <person name="Tidwell J."/>
            <person name="Bellgard S.E."/>
            <person name="Bellgard M.I."/>
        </authorList>
    </citation>
    <scope>NUCLEOTIDE SEQUENCE</scope>
    <source>
        <tissue evidence="1">Shoot tissue taken approximately 20 cm above the soil surface</tissue>
    </source>
</reference>
<dbReference type="EMBL" id="GBRH01170924">
    <property type="protein sequence ID" value="JAE26972.1"/>
    <property type="molecule type" value="Transcribed_RNA"/>
</dbReference>
<organism evidence="1">
    <name type="scientific">Arundo donax</name>
    <name type="common">Giant reed</name>
    <name type="synonym">Donax arundinaceus</name>
    <dbReference type="NCBI Taxonomy" id="35708"/>
    <lineage>
        <taxon>Eukaryota</taxon>
        <taxon>Viridiplantae</taxon>
        <taxon>Streptophyta</taxon>
        <taxon>Embryophyta</taxon>
        <taxon>Tracheophyta</taxon>
        <taxon>Spermatophyta</taxon>
        <taxon>Magnoliopsida</taxon>
        <taxon>Liliopsida</taxon>
        <taxon>Poales</taxon>
        <taxon>Poaceae</taxon>
        <taxon>PACMAD clade</taxon>
        <taxon>Arundinoideae</taxon>
        <taxon>Arundineae</taxon>
        <taxon>Arundo</taxon>
    </lineage>
</organism>
<dbReference type="AlphaFoldDB" id="A0A0A9GR84"/>